<dbReference type="RefSeq" id="WP_092485810.1">
    <property type="nucleotide sequence ID" value="NZ_FOYM01000026.1"/>
</dbReference>
<feature type="domain" description="Acetyl-coenzyme A synthetase N-terminal" evidence="6">
    <location>
        <begin position="36"/>
        <end position="92"/>
    </location>
</feature>
<evidence type="ECO:0000256" key="3">
    <source>
        <dbReference type="ARBA" id="ARBA00022741"/>
    </source>
</evidence>
<evidence type="ECO:0000259" key="5">
    <source>
        <dbReference type="Pfam" id="PF00501"/>
    </source>
</evidence>
<organism evidence="7 8">
    <name type="scientific">Desulfoscipio geothermicus DSM 3669</name>
    <dbReference type="NCBI Taxonomy" id="1121426"/>
    <lineage>
        <taxon>Bacteria</taxon>
        <taxon>Bacillati</taxon>
        <taxon>Bacillota</taxon>
        <taxon>Clostridia</taxon>
        <taxon>Eubacteriales</taxon>
        <taxon>Desulfallaceae</taxon>
        <taxon>Desulfoscipio</taxon>
    </lineage>
</organism>
<dbReference type="NCBIfam" id="NF002937">
    <property type="entry name" value="PRK03584.1"/>
    <property type="match status" value="1"/>
</dbReference>
<dbReference type="PROSITE" id="PS00455">
    <property type="entry name" value="AMP_BINDING"/>
    <property type="match status" value="1"/>
</dbReference>
<dbReference type="EMBL" id="FOYM01000026">
    <property type="protein sequence ID" value="SFR12944.1"/>
    <property type="molecule type" value="Genomic_DNA"/>
</dbReference>
<dbReference type="STRING" id="39060.SAMN05660706_12640"/>
<evidence type="ECO:0000259" key="6">
    <source>
        <dbReference type="Pfam" id="PF16177"/>
    </source>
</evidence>
<keyword evidence="2" id="KW-0436">Ligase</keyword>
<dbReference type="AlphaFoldDB" id="A0A1I6E5B8"/>
<dbReference type="InterPro" id="IPR005914">
    <property type="entry name" value="Acac_CoA_synth"/>
</dbReference>
<dbReference type="InterPro" id="IPR032387">
    <property type="entry name" value="ACAS_N"/>
</dbReference>
<dbReference type="InterPro" id="IPR000873">
    <property type="entry name" value="AMP-dep_synth/lig_dom"/>
</dbReference>
<dbReference type="GO" id="GO:0030729">
    <property type="term" value="F:acetoacetate-CoA ligase activity"/>
    <property type="evidence" value="ECO:0007669"/>
    <property type="project" value="InterPro"/>
</dbReference>
<gene>
    <name evidence="7" type="ORF">SAMN05660706_12640</name>
</gene>
<feature type="domain" description="AMP-dependent synthetase/ligase" evidence="5">
    <location>
        <begin position="95"/>
        <end position="469"/>
    </location>
</feature>
<comment type="similarity">
    <text evidence="1">Belongs to the ATP-dependent AMP-binding enzyme family.</text>
</comment>
<evidence type="ECO:0000313" key="8">
    <source>
        <dbReference type="Proteomes" id="UP000199584"/>
    </source>
</evidence>
<sequence>MKKPLWVPSEERKQKANMTAFINFVNNKYGKNFSDYSELYDWSVNCSADFWAAMWEFCEIKASRPYDSVVINQDDMIGSRWFPGAKLNFAENLLRYRDEQTAIIFKGEGQVPVRLTYAQLFDRVVRLARSLRHLGVAAGDRVAGFMPNMTETVIAMLAATSIGAIWSSCSPDFGIKGVLDRFGQIQPRVLFTANGYYYNGKQHDSLGRVVRIIEEIPSVEKVVVVPYTDPAPDLGAIPNAVLFADFMAPESGLEIEFAQLPFDHPVYIMYSSGTTGVPKCIVHGAGGTLIQHLKELKLHTDLKREDTIFYFTTCGWMMWNWLVSSLALGATILLYDGSPFYPGPEALFKMAQDERVTVFGTSAKYLAAIEKEGVKPRETFDLTPLKAILSTGSPLSVESFEYVYRDIKEDVCLSSISGGTDIISCFALGNPIGPVYAGELQCRGLGMEVHAFDDSGRPVVNQKGELVCTSSFPSMPVCFWNDESNEKYTNAYFSMYSNVWNHGDYIEITDTGGIIIYGRSDATLNPGGVRIGTAEIYRQVEALEEIKDSLVVGQNWDNDVRVILFVKLAENVVLNGDLIKKIKTTIRVNTTPRHVPAKVIAVDDIPYTISGKKVEMAVRNIIHNEPVKNRDALANPEALDLYRDIPELQV</sequence>
<proteinExistence type="inferred from homology"/>
<dbReference type="Proteomes" id="UP000199584">
    <property type="component" value="Unassembled WGS sequence"/>
</dbReference>
<evidence type="ECO:0000313" key="7">
    <source>
        <dbReference type="EMBL" id="SFR12944.1"/>
    </source>
</evidence>
<dbReference type="CDD" id="cd05943">
    <property type="entry name" value="AACS"/>
    <property type="match status" value="1"/>
</dbReference>
<keyword evidence="8" id="KW-1185">Reference proteome</keyword>
<keyword evidence="3" id="KW-0547">Nucleotide-binding</keyword>
<dbReference type="Gene3D" id="3.30.300.30">
    <property type="match status" value="1"/>
</dbReference>
<evidence type="ECO:0000256" key="4">
    <source>
        <dbReference type="ARBA" id="ARBA00022840"/>
    </source>
</evidence>
<name>A0A1I6E5B8_9FIRM</name>
<keyword evidence="4" id="KW-0067">ATP-binding</keyword>
<dbReference type="Pfam" id="PF16177">
    <property type="entry name" value="ACAS_N"/>
    <property type="match status" value="1"/>
</dbReference>
<dbReference type="Gene3D" id="3.40.50.12780">
    <property type="entry name" value="N-terminal domain of ligase-like"/>
    <property type="match status" value="1"/>
</dbReference>
<dbReference type="GO" id="GO:0006629">
    <property type="term" value="P:lipid metabolic process"/>
    <property type="evidence" value="ECO:0007669"/>
    <property type="project" value="InterPro"/>
</dbReference>
<dbReference type="NCBIfam" id="TIGR01217">
    <property type="entry name" value="ac_ac_CoA_syn"/>
    <property type="match status" value="1"/>
</dbReference>
<reference evidence="8" key="1">
    <citation type="submission" date="2016-10" db="EMBL/GenBank/DDBJ databases">
        <authorList>
            <person name="Varghese N."/>
            <person name="Submissions S."/>
        </authorList>
    </citation>
    <scope>NUCLEOTIDE SEQUENCE [LARGE SCALE GENOMIC DNA]</scope>
    <source>
        <strain evidence="8">DSM 3669</strain>
    </source>
</reference>
<dbReference type="Pfam" id="PF00501">
    <property type="entry name" value="AMP-binding"/>
    <property type="match status" value="1"/>
</dbReference>
<evidence type="ECO:0000256" key="2">
    <source>
        <dbReference type="ARBA" id="ARBA00022598"/>
    </source>
</evidence>
<dbReference type="InterPro" id="IPR020845">
    <property type="entry name" value="AMP-binding_CS"/>
</dbReference>
<dbReference type="GO" id="GO:0005524">
    <property type="term" value="F:ATP binding"/>
    <property type="evidence" value="ECO:0007669"/>
    <property type="project" value="UniProtKB-KW"/>
</dbReference>
<dbReference type="PANTHER" id="PTHR42921:SF1">
    <property type="entry name" value="ACETOACETYL-COA SYNTHETASE"/>
    <property type="match status" value="1"/>
</dbReference>
<dbReference type="OrthoDB" id="9778383at2"/>
<evidence type="ECO:0000256" key="1">
    <source>
        <dbReference type="ARBA" id="ARBA00006432"/>
    </source>
</evidence>
<dbReference type="PANTHER" id="PTHR42921">
    <property type="entry name" value="ACETOACETYL-COA SYNTHETASE"/>
    <property type="match status" value="1"/>
</dbReference>
<dbReference type="SUPFAM" id="SSF56801">
    <property type="entry name" value="Acetyl-CoA synthetase-like"/>
    <property type="match status" value="1"/>
</dbReference>
<dbReference type="InterPro" id="IPR042099">
    <property type="entry name" value="ANL_N_sf"/>
</dbReference>
<accession>A0A1I6E5B8</accession>
<dbReference type="InterPro" id="IPR045851">
    <property type="entry name" value="AMP-bd_C_sf"/>
</dbReference>
<protein>
    <submittedName>
        <fullName evidence="7">Acetoacetyl-CoA synthetase</fullName>
    </submittedName>
</protein>